<dbReference type="CDD" id="cd06261">
    <property type="entry name" value="TM_PBP2"/>
    <property type="match status" value="1"/>
</dbReference>
<evidence type="ECO:0000313" key="9">
    <source>
        <dbReference type="EMBL" id="NOU88700.1"/>
    </source>
</evidence>
<dbReference type="Gene3D" id="1.10.3720.10">
    <property type="entry name" value="MetI-like"/>
    <property type="match status" value="1"/>
</dbReference>
<accession>A0ABX1ZA32</accession>
<feature type="domain" description="ABC transmembrane type-1" evidence="8">
    <location>
        <begin position="63"/>
        <end position="275"/>
    </location>
</feature>
<keyword evidence="3" id="KW-1003">Cell membrane</keyword>
<feature type="transmembrane region" description="Helical" evidence="7">
    <location>
        <begin position="100"/>
        <end position="120"/>
    </location>
</feature>
<protein>
    <submittedName>
        <fullName evidence="9">ABC transporter permease subunit</fullName>
    </submittedName>
</protein>
<dbReference type="EMBL" id="WHOC01000133">
    <property type="protein sequence ID" value="NOU88700.1"/>
    <property type="molecule type" value="Genomic_DNA"/>
</dbReference>
<organism evidence="9 10">
    <name type="scientific">Paenibacillus germinis</name>
    <dbReference type="NCBI Taxonomy" id="2654979"/>
    <lineage>
        <taxon>Bacteria</taxon>
        <taxon>Bacillati</taxon>
        <taxon>Bacillota</taxon>
        <taxon>Bacilli</taxon>
        <taxon>Bacillales</taxon>
        <taxon>Paenibacillaceae</taxon>
        <taxon>Paenibacillus</taxon>
    </lineage>
</organism>
<feature type="transmembrane region" description="Helical" evidence="7">
    <location>
        <begin position="197"/>
        <end position="219"/>
    </location>
</feature>
<keyword evidence="6 7" id="KW-0472">Membrane</keyword>
<evidence type="ECO:0000256" key="6">
    <source>
        <dbReference type="ARBA" id="ARBA00023136"/>
    </source>
</evidence>
<gene>
    <name evidence="9" type="ORF">GC102_23540</name>
</gene>
<keyword evidence="2 7" id="KW-0813">Transport</keyword>
<keyword evidence="10" id="KW-1185">Reference proteome</keyword>
<feature type="transmembrane region" description="Helical" evidence="7">
    <location>
        <begin position="257"/>
        <end position="278"/>
    </location>
</feature>
<reference evidence="9 10" key="1">
    <citation type="submission" date="2019-10" db="EMBL/GenBank/DDBJ databases">
        <title>Description of Paenibacillus choica sp. nov.</title>
        <authorList>
            <person name="Carlier A."/>
            <person name="Qi S."/>
        </authorList>
    </citation>
    <scope>NUCLEOTIDE SEQUENCE [LARGE SCALE GENOMIC DNA]</scope>
    <source>
        <strain evidence="9 10">LMG 31460</strain>
    </source>
</reference>
<sequence length="288" mass="32623">MMHVYGYLFILPAFVLMIVFYIYPICSGLWLSFMEWDGVKEKTFVGFANYAELLRDKNFMTSFINTIYFVGGTVPLIVILSLIFAVLLNMGIKGIVFFRGVYFLPTITSGVAIAVIWKWIYKSDSGLLNSVLYQLGLPMPDWLNSSKYAMLAIIIMSIWKSLGSNIVIMLAGLQSIPSSLYEAAQIDGATNFQKFRYITVPLASPTLFFISVISIINSFQVFEQVLVLTKGGPGNATLVMVYYIYRQAFENFRIGYSSAMAYVLFLIILAVTVIQWIGRKYWVHSEVE</sequence>
<dbReference type="Pfam" id="PF00528">
    <property type="entry name" value="BPD_transp_1"/>
    <property type="match status" value="1"/>
</dbReference>
<dbReference type="PANTHER" id="PTHR30193">
    <property type="entry name" value="ABC TRANSPORTER PERMEASE PROTEIN"/>
    <property type="match status" value="1"/>
</dbReference>
<evidence type="ECO:0000313" key="10">
    <source>
        <dbReference type="Proteomes" id="UP000658690"/>
    </source>
</evidence>
<keyword evidence="4 7" id="KW-0812">Transmembrane</keyword>
<feature type="transmembrane region" description="Helical" evidence="7">
    <location>
        <begin position="148"/>
        <end position="176"/>
    </location>
</feature>
<dbReference type="InterPro" id="IPR035906">
    <property type="entry name" value="MetI-like_sf"/>
</dbReference>
<comment type="subcellular location">
    <subcellularLocation>
        <location evidence="1 7">Cell membrane</location>
        <topology evidence="1 7">Multi-pass membrane protein</topology>
    </subcellularLocation>
</comment>
<evidence type="ECO:0000256" key="3">
    <source>
        <dbReference type="ARBA" id="ARBA00022475"/>
    </source>
</evidence>
<evidence type="ECO:0000259" key="8">
    <source>
        <dbReference type="PROSITE" id="PS50928"/>
    </source>
</evidence>
<comment type="caution">
    <text evidence="9">The sequence shown here is derived from an EMBL/GenBank/DDBJ whole genome shotgun (WGS) entry which is preliminary data.</text>
</comment>
<evidence type="ECO:0000256" key="4">
    <source>
        <dbReference type="ARBA" id="ARBA00022692"/>
    </source>
</evidence>
<evidence type="ECO:0000256" key="7">
    <source>
        <dbReference type="RuleBase" id="RU363032"/>
    </source>
</evidence>
<feature type="transmembrane region" description="Helical" evidence="7">
    <location>
        <begin position="225"/>
        <end position="245"/>
    </location>
</feature>
<dbReference type="InterPro" id="IPR051393">
    <property type="entry name" value="ABC_transporter_permease"/>
</dbReference>
<keyword evidence="5 7" id="KW-1133">Transmembrane helix</keyword>
<dbReference type="PANTHER" id="PTHR30193:SF37">
    <property type="entry name" value="INNER MEMBRANE ABC TRANSPORTER PERMEASE PROTEIN YCJO"/>
    <property type="match status" value="1"/>
</dbReference>
<evidence type="ECO:0000256" key="5">
    <source>
        <dbReference type="ARBA" id="ARBA00022989"/>
    </source>
</evidence>
<feature type="transmembrane region" description="Helical" evidence="7">
    <location>
        <begin position="7"/>
        <end position="33"/>
    </location>
</feature>
<evidence type="ECO:0000256" key="1">
    <source>
        <dbReference type="ARBA" id="ARBA00004651"/>
    </source>
</evidence>
<dbReference type="Proteomes" id="UP000658690">
    <property type="component" value="Unassembled WGS sequence"/>
</dbReference>
<name>A0ABX1ZA32_9BACL</name>
<dbReference type="PROSITE" id="PS50928">
    <property type="entry name" value="ABC_TM1"/>
    <property type="match status" value="1"/>
</dbReference>
<evidence type="ECO:0000256" key="2">
    <source>
        <dbReference type="ARBA" id="ARBA00022448"/>
    </source>
</evidence>
<feature type="transmembrane region" description="Helical" evidence="7">
    <location>
        <begin position="67"/>
        <end position="88"/>
    </location>
</feature>
<proteinExistence type="inferred from homology"/>
<comment type="similarity">
    <text evidence="7">Belongs to the binding-protein-dependent transport system permease family.</text>
</comment>
<dbReference type="InterPro" id="IPR000515">
    <property type="entry name" value="MetI-like"/>
</dbReference>
<dbReference type="SUPFAM" id="SSF161098">
    <property type="entry name" value="MetI-like"/>
    <property type="match status" value="1"/>
</dbReference>